<organism evidence="5 6">
    <name type="scientific">Ensete ventricosum</name>
    <name type="common">Abyssinian banana</name>
    <name type="synonym">Musa ensete</name>
    <dbReference type="NCBI Taxonomy" id="4639"/>
    <lineage>
        <taxon>Eukaryota</taxon>
        <taxon>Viridiplantae</taxon>
        <taxon>Streptophyta</taxon>
        <taxon>Embryophyta</taxon>
        <taxon>Tracheophyta</taxon>
        <taxon>Spermatophyta</taxon>
        <taxon>Magnoliopsida</taxon>
        <taxon>Liliopsida</taxon>
        <taxon>Zingiberales</taxon>
        <taxon>Musaceae</taxon>
        <taxon>Ensete</taxon>
    </lineage>
</organism>
<dbReference type="Pfam" id="PF01417">
    <property type="entry name" value="ENTH"/>
    <property type="match status" value="1"/>
</dbReference>
<dbReference type="GO" id="GO:0005886">
    <property type="term" value="C:plasma membrane"/>
    <property type="evidence" value="ECO:0007669"/>
    <property type="project" value="TreeGrafter"/>
</dbReference>
<protein>
    <submittedName>
        <fullName evidence="5">Uncharacterized protein</fullName>
    </submittedName>
</protein>
<dbReference type="PANTHER" id="PTHR12276:SF116">
    <property type="entry name" value="ENTH_VHS FAMILY PROTEIN"/>
    <property type="match status" value="1"/>
</dbReference>
<dbReference type="AlphaFoldDB" id="A0A444DLI7"/>
<dbReference type="GO" id="GO:0005543">
    <property type="term" value="F:phospholipid binding"/>
    <property type="evidence" value="ECO:0007669"/>
    <property type="project" value="TreeGrafter"/>
</dbReference>
<dbReference type="InterPro" id="IPR008942">
    <property type="entry name" value="ENTH_VHS"/>
</dbReference>
<dbReference type="GO" id="GO:0005768">
    <property type="term" value="C:endosome"/>
    <property type="evidence" value="ECO:0007669"/>
    <property type="project" value="TreeGrafter"/>
</dbReference>
<dbReference type="GO" id="GO:0006897">
    <property type="term" value="P:endocytosis"/>
    <property type="evidence" value="ECO:0007669"/>
    <property type="project" value="TreeGrafter"/>
</dbReference>
<dbReference type="GO" id="GO:0030276">
    <property type="term" value="F:clathrin binding"/>
    <property type="evidence" value="ECO:0007669"/>
    <property type="project" value="TreeGrafter"/>
</dbReference>
<dbReference type="InterPro" id="IPR013809">
    <property type="entry name" value="ENTH"/>
</dbReference>
<evidence type="ECO:0000313" key="5">
    <source>
        <dbReference type="EMBL" id="RRT51870.1"/>
    </source>
</evidence>
<keyword evidence="3" id="KW-0333">Golgi apparatus</keyword>
<sequence>MAALSSGEVKKRSFLKSKIRAARILLTDVTHAQLLAKEATRSKPWPPQDTGRLHDISEAAFDIDDFYRVVDVLHQRFAFASSSNLVPSEELSRVVTWTNRFEKFNEKQWKKGYKALILLEYLLTHGPLSFADELASDKEVIQKMCNFHCFDETGHNWGSTMKKTAERVLQLMEKGPFLKEERDRLRQTTRRIHGFGNSTPR</sequence>
<dbReference type="SMART" id="SM00273">
    <property type="entry name" value="ENTH"/>
    <property type="match status" value="1"/>
</dbReference>
<reference evidence="5 6" key="1">
    <citation type="journal article" date="2014" name="Agronomy (Basel)">
        <title>A Draft Genome Sequence for Ensete ventricosum, the Drought-Tolerant Tree Against Hunger.</title>
        <authorList>
            <person name="Harrison J."/>
            <person name="Moore K.A."/>
            <person name="Paszkiewicz K."/>
            <person name="Jones T."/>
            <person name="Grant M."/>
            <person name="Ambacheew D."/>
            <person name="Muzemil S."/>
            <person name="Studholme D.J."/>
        </authorList>
    </citation>
    <scope>NUCLEOTIDE SEQUENCE [LARGE SCALE GENOMIC DNA]</scope>
</reference>
<gene>
    <name evidence="5" type="ORF">B296_00040065</name>
</gene>
<dbReference type="Proteomes" id="UP000287651">
    <property type="component" value="Unassembled WGS sequence"/>
</dbReference>
<dbReference type="GO" id="GO:0030125">
    <property type="term" value="C:clathrin vesicle coat"/>
    <property type="evidence" value="ECO:0007669"/>
    <property type="project" value="TreeGrafter"/>
</dbReference>
<dbReference type="PROSITE" id="PS50942">
    <property type="entry name" value="ENTH"/>
    <property type="match status" value="1"/>
</dbReference>
<evidence type="ECO:0000313" key="6">
    <source>
        <dbReference type="Proteomes" id="UP000287651"/>
    </source>
</evidence>
<keyword evidence="4" id="KW-0968">Cytoplasmic vesicle</keyword>
<proteinExistence type="predicted"/>
<dbReference type="GO" id="GO:0005794">
    <property type="term" value="C:Golgi apparatus"/>
    <property type="evidence" value="ECO:0007669"/>
    <property type="project" value="UniProtKB-SubCell"/>
</dbReference>
<evidence type="ECO:0000256" key="1">
    <source>
        <dbReference type="ARBA" id="ARBA00004132"/>
    </source>
</evidence>
<dbReference type="Gene3D" id="1.25.40.90">
    <property type="match status" value="1"/>
</dbReference>
<dbReference type="PANTHER" id="PTHR12276">
    <property type="entry name" value="EPSIN/ENT-RELATED"/>
    <property type="match status" value="1"/>
</dbReference>
<comment type="caution">
    <text evidence="5">The sequence shown here is derived from an EMBL/GenBank/DDBJ whole genome shotgun (WGS) entry which is preliminary data.</text>
</comment>
<dbReference type="SUPFAM" id="SSF48464">
    <property type="entry name" value="ENTH/VHS domain"/>
    <property type="match status" value="1"/>
</dbReference>
<evidence type="ECO:0000256" key="3">
    <source>
        <dbReference type="ARBA" id="ARBA00023034"/>
    </source>
</evidence>
<evidence type="ECO:0000256" key="4">
    <source>
        <dbReference type="ARBA" id="ARBA00023329"/>
    </source>
</evidence>
<dbReference type="EMBL" id="AMZH03011989">
    <property type="protein sequence ID" value="RRT51870.1"/>
    <property type="molecule type" value="Genomic_DNA"/>
</dbReference>
<dbReference type="CDD" id="cd03571">
    <property type="entry name" value="ENTH"/>
    <property type="match status" value="1"/>
</dbReference>
<comment type="subcellular location">
    <subcellularLocation>
        <location evidence="1">Cytoplasmic vesicle</location>
        <location evidence="1">Clathrin-coated vesicle</location>
    </subcellularLocation>
    <subcellularLocation>
        <location evidence="2">Golgi apparatus</location>
    </subcellularLocation>
</comment>
<evidence type="ECO:0000256" key="2">
    <source>
        <dbReference type="ARBA" id="ARBA00004555"/>
    </source>
</evidence>
<accession>A0A444DLI7</accession>
<name>A0A444DLI7_ENSVE</name>